<gene>
    <name evidence="2" type="ORF">PHO31112_04440</name>
</gene>
<dbReference type="AlphaFoldDB" id="A0A5E4YEQ9"/>
<protein>
    <submittedName>
        <fullName evidence="2">Uncharacterized protein</fullName>
    </submittedName>
</protein>
<feature type="compositionally biased region" description="Pro residues" evidence="1">
    <location>
        <begin position="1"/>
        <end position="11"/>
    </location>
</feature>
<organism evidence="2 3">
    <name type="scientific">Pandoraea horticolens</name>
    <dbReference type="NCBI Taxonomy" id="2508298"/>
    <lineage>
        <taxon>Bacteria</taxon>
        <taxon>Pseudomonadati</taxon>
        <taxon>Pseudomonadota</taxon>
        <taxon>Betaproteobacteria</taxon>
        <taxon>Burkholderiales</taxon>
        <taxon>Burkholderiaceae</taxon>
        <taxon>Pandoraea</taxon>
    </lineage>
</organism>
<feature type="compositionally biased region" description="Low complexity" evidence="1">
    <location>
        <begin position="12"/>
        <end position="22"/>
    </location>
</feature>
<sequence>MSAISPPPASPPQRSTSATPPSVTTYAVPPEGFGFALPFMRRDALAAPSIYFSPAST</sequence>
<evidence type="ECO:0000256" key="1">
    <source>
        <dbReference type="SAM" id="MobiDB-lite"/>
    </source>
</evidence>
<accession>A0A5E4YEQ9</accession>
<reference evidence="2 3" key="1">
    <citation type="submission" date="2019-08" db="EMBL/GenBank/DDBJ databases">
        <authorList>
            <person name="Peeters C."/>
        </authorList>
    </citation>
    <scope>NUCLEOTIDE SEQUENCE [LARGE SCALE GENOMIC DNA]</scope>
    <source>
        <strain evidence="2 3">LMG 31112</strain>
    </source>
</reference>
<proteinExistence type="predicted"/>
<evidence type="ECO:0000313" key="3">
    <source>
        <dbReference type="Proteomes" id="UP000343317"/>
    </source>
</evidence>
<dbReference type="Proteomes" id="UP000343317">
    <property type="component" value="Unassembled WGS sequence"/>
</dbReference>
<keyword evidence="3" id="KW-1185">Reference proteome</keyword>
<feature type="region of interest" description="Disordered" evidence="1">
    <location>
        <begin position="1"/>
        <end position="24"/>
    </location>
</feature>
<evidence type="ECO:0000313" key="2">
    <source>
        <dbReference type="EMBL" id="VVE46573.1"/>
    </source>
</evidence>
<name>A0A5E4YEQ9_9BURK</name>
<dbReference type="EMBL" id="CABPSM010000016">
    <property type="protein sequence ID" value="VVE46573.1"/>
    <property type="molecule type" value="Genomic_DNA"/>
</dbReference>